<evidence type="ECO:0000256" key="1">
    <source>
        <dbReference type="ARBA" id="ARBA00004651"/>
    </source>
</evidence>
<feature type="domain" description="Copper resistance protein D" evidence="7">
    <location>
        <begin position="195"/>
        <end position="301"/>
    </location>
</feature>
<dbReference type="InterPro" id="IPR047689">
    <property type="entry name" value="CopD"/>
</dbReference>
<evidence type="ECO:0000256" key="4">
    <source>
        <dbReference type="ARBA" id="ARBA00022989"/>
    </source>
</evidence>
<evidence type="ECO:0000256" key="2">
    <source>
        <dbReference type="ARBA" id="ARBA00022475"/>
    </source>
</evidence>
<feature type="transmembrane region" description="Helical" evidence="6">
    <location>
        <begin position="284"/>
        <end position="303"/>
    </location>
</feature>
<feature type="transmembrane region" description="Helical" evidence="6">
    <location>
        <begin position="117"/>
        <end position="137"/>
    </location>
</feature>
<dbReference type="PANTHER" id="PTHR34820:SF4">
    <property type="entry name" value="INNER MEMBRANE PROTEIN YEBZ"/>
    <property type="match status" value="1"/>
</dbReference>
<evidence type="ECO:0000313" key="9">
    <source>
        <dbReference type="Proteomes" id="UP001597215"/>
    </source>
</evidence>
<feature type="transmembrane region" description="Helical" evidence="6">
    <location>
        <begin position="90"/>
        <end position="110"/>
    </location>
</feature>
<keyword evidence="5 6" id="KW-0472">Membrane</keyword>
<evidence type="ECO:0000256" key="6">
    <source>
        <dbReference type="SAM" id="Phobius"/>
    </source>
</evidence>
<comment type="caution">
    <text evidence="8">The sequence shown here is derived from an EMBL/GenBank/DDBJ whole genome shotgun (WGS) entry which is preliminary data.</text>
</comment>
<accession>A0ABW4MFU5</accession>
<dbReference type="NCBIfam" id="NF033808">
    <property type="entry name" value="copper_CopD"/>
    <property type="match status" value="1"/>
</dbReference>
<dbReference type="EMBL" id="JBHUEL010000009">
    <property type="protein sequence ID" value="MFD1767214.1"/>
    <property type="molecule type" value="Genomic_DNA"/>
</dbReference>
<feature type="transmembrane region" description="Helical" evidence="6">
    <location>
        <begin position="198"/>
        <end position="222"/>
    </location>
</feature>
<dbReference type="PANTHER" id="PTHR34820">
    <property type="entry name" value="INNER MEMBRANE PROTEIN YEBZ"/>
    <property type="match status" value="1"/>
</dbReference>
<feature type="transmembrane region" description="Helical" evidence="6">
    <location>
        <begin position="157"/>
        <end position="177"/>
    </location>
</feature>
<dbReference type="Pfam" id="PF05425">
    <property type="entry name" value="CopD"/>
    <property type="match status" value="1"/>
</dbReference>
<evidence type="ECO:0000313" key="8">
    <source>
        <dbReference type="EMBL" id="MFD1767214.1"/>
    </source>
</evidence>
<keyword evidence="9" id="KW-1185">Reference proteome</keyword>
<keyword evidence="2" id="KW-1003">Cell membrane</keyword>
<dbReference type="InterPro" id="IPR008457">
    <property type="entry name" value="Cu-R_CopD_dom"/>
</dbReference>
<dbReference type="InterPro" id="IPR032694">
    <property type="entry name" value="CopC/D"/>
</dbReference>
<feature type="transmembrane region" description="Helical" evidence="6">
    <location>
        <begin position="50"/>
        <end position="70"/>
    </location>
</feature>
<gene>
    <name evidence="8" type="primary">copD</name>
    <name evidence="8" type="ORF">ACFSAG_10215</name>
</gene>
<name>A0ABW4MFU5_9SPHN</name>
<organism evidence="8 9">
    <name type="scientific">Sphingorhabdus buctiana</name>
    <dbReference type="NCBI Taxonomy" id="1508805"/>
    <lineage>
        <taxon>Bacteria</taxon>
        <taxon>Pseudomonadati</taxon>
        <taxon>Pseudomonadota</taxon>
        <taxon>Alphaproteobacteria</taxon>
        <taxon>Sphingomonadales</taxon>
        <taxon>Sphingomonadaceae</taxon>
        <taxon>Sphingorhabdus</taxon>
    </lineage>
</organism>
<reference evidence="9" key="1">
    <citation type="journal article" date="2019" name="Int. J. Syst. Evol. Microbiol.">
        <title>The Global Catalogue of Microorganisms (GCM) 10K type strain sequencing project: providing services to taxonomists for standard genome sequencing and annotation.</title>
        <authorList>
            <consortium name="The Broad Institute Genomics Platform"/>
            <consortium name="The Broad Institute Genome Sequencing Center for Infectious Disease"/>
            <person name="Wu L."/>
            <person name="Ma J."/>
        </authorList>
    </citation>
    <scope>NUCLEOTIDE SEQUENCE [LARGE SCALE GENOMIC DNA]</scope>
    <source>
        <strain evidence="9">CGMCC 1.12449</strain>
    </source>
</reference>
<proteinExistence type="predicted"/>
<keyword evidence="3 6" id="KW-0812">Transmembrane</keyword>
<feature type="transmembrane region" description="Helical" evidence="6">
    <location>
        <begin position="234"/>
        <end position="254"/>
    </location>
</feature>
<dbReference type="RefSeq" id="WP_381514339.1">
    <property type="nucleotide sequence ID" value="NZ_JBHUEL010000009.1"/>
</dbReference>
<evidence type="ECO:0000256" key="3">
    <source>
        <dbReference type="ARBA" id="ARBA00022692"/>
    </source>
</evidence>
<evidence type="ECO:0000256" key="5">
    <source>
        <dbReference type="ARBA" id="ARBA00023136"/>
    </source>
</evidence>
<keyword evidence="4 6" id="KW-1133">Transmembrane helix</keyword>
<feature type="transmembrane region" description="Helical" evidence="6">
    <location>
        <begin position="6"/>
        <end position="29"/>
    </location>
</feature>
<dbReference type="Proteomes" id="UP001597215">
    <property type="component" value="Unassembled WGS sequence"/>
</dbReference>
<protein>
    <submittedName>
        <fullName evidence="8">Copper homeostasis membrane protein CopD</fullName>
    </submittedName>
</protein>
<sequence>MADPLLVAIRLALFAILMATVGLAAFNLYALNRIERERDVAFDARILFRVLTLLGTIASVIGMLMVAAAMDGVSIVSVRAEMLWMLMSETEIGTAGVVRIGVLIIALLLCLTDKLTLTALSAGIGLLASIALASLVWTGHAGATEGTLGALHRVSDIVHMIAAALWLGGIAAFAVMLRAPADGLWGDRLKTAHRSLEHFAKVGTVSVALIIVTGLINSFILVGPERLALLFTTTYGQLLLGKVGLVGIMLALAAQNRWRLTPQLGIGLEMGDTVDAVTALRKSMAMEGAAALLILGLVAWLGQLEPPAGMTMP</sequence>
<evidence type="ECO:0000259" key="7">
    <source>
        <dbReference type="Pfam" id="PF05425"/>
    </source>
</evidence>
<comment type="subcellular location">
    <subcellularLocation>
        <location evidence="1">Cell membrane</location>
        <topology evidence="1">Multi-pass membrane protein</topology>
    </subcellularLocation>
</comment>